<name>A0AAF0TV65_SOLVR</name>
<dbReference type="PANTHER" id="PTHR34194:SF28">
    <property type="entry name" value="OVULE PROTEIN"/>
    <property type="match status" value="1"/>
</dbReference>
<organism evidence="2 3">
    <name type="scientific">Solanum verrucosum</name>
    <dbReference type="NCBI Taxonomy" id="315347"/>
    <lineage>
        <taxon>Eukaryota</taxon>
        <taxon>Viridiplantae</taxon>
        <taxon>Streptophyta</taxon>
        <taxon>Embryophyta</taxon>
        <taxon>Tracheophyta</taxon>
        <taxon>Spermatophyta</taxon>
        <taxon>Magnoliopsida</taxon>
        <taxon>eudicotyledons</taxon>
        <taxon>Gunneridae</taxon>
        <taxon>Pentapetalae</taxon>
        <taxon>asterids</taxon>
        <taxon>lamiids</taxon>
        <taxon>Solanales</taxon>
        <taxon>Solanaceae</taxon>
        <taxon>Solanoideae</taxon>
        <taxon>Solaneae</taxon>
        <taxon>Solanum</taxon>
    </lineage>
</organism>
<feature type="region of interest" description="Disordered" evidence="1">
    <location>
        <begin position="1"/>
        <end position="20"/>
    </location>
</feature>
<evidence type="ECO:0000313" key="2">
    <source>
        <dbReference type="EMBL" id="WMV26438.1"/>
    </source>
</evidence>
<proteinExistence type="predicted"/>
<keyword evidence="3" id="KW-1185">Reference proteome</keyword>
<accession>A0AAF0TV65</accession>
<gene>
    <name evidence="2" type="ORF">MTR67_019823</name>
</gene>
<sequence length="102" mass="11992">MVLVLHEPDRPKRHGQDEHDHYKNSLHRNYVENLKNKEKHKLAGLYAKQGGVNQEIKRAGPDKDKKLNIMRGFFFWLEHLTQQDAFQPWEDAECLQTKPGSS</sequence>
<evidence type="ECO:0000313" key="3">
    <source>
        <dbReference type="Proteomes" id="UP001234989"/>
    </source>
</evidence>
<protein>
    <submittedName>
        <fullName evidence="2">Uncharacterized protein</fullName>
    </submittedName>
</protein>
<dbReference type="Proteomes" id="UP001234989">
    <property type="component" value="Chromosome 4"/>
</dbReference>
<dbReference type="AlphaFoldDB" id="A0AAF0TV65"/>
<dbReference type="PANTHER" id="PTHR34194">
    <property type="entry name" value="F14J8.16 PROTEIN"/>
    <property type="match status" value="1"/>
</dbReference>
<reference evidence="2" key="1">
    <citation type="submission" date="2023-08" db="EMBL/GenBank/DDBJ databases">
        <title>A de novo genome assembly of Solanum verrucosum Schlechtendal, a Mexican diploid species geographically isolated from the other diploid A-genome species in potato relatives.</title>
        <authorList>
            <person name="Hosaka K."/>
        </authorList>
    </citation>
    <scope>NUCLEOTIDE SEQUENCE</scope>
    <source>
        <tissue evidence="2">Young leaves</tissue>
    </source>
</reference>
<dbReference type="EMBL" id="CP133615">
    <property type="protein sequence ID" value="WMV26438.1"/>
    <property type="molecule type" value="Genomic_DNA"/>
</dbReference>
<evidence type="ECO:0000256" key="1">
    <source>
        <dbReference type="SAM" id="MobiDB-lite"/>
    </source>
</evidence>